<proteinExistence type="predicted"/>
<name>A0A0F9V2R8_9ZZZZ</name>
<comment type="caution">
    <text evidence="2">The sequence shown here is derived from an EMBL/GenBank/DDBJ whole genome shotgun (WGS) entry which is preliminary data.</text>
</comment>
<feature type="transmembrane region" description="Helical" evidence="1">
    <location>
        <begin position="170"/>
        <end position="191"/>
    </location>
</feature>
<keyword evidence="1" id="KW-1133">Transmembrane helix</keyword>
<evidence type="ECO:0000313" key="2">
    <source>
        <dbReference type="EMBL" id="KKN60193.1"/>
    </source>
</evidence>
<gene>
    <name evidence="2" type="ORF">LCGC14_0534840</name>
</gene>
<keyword evidence="1" id="KW-0472">Membrane</keyword>
<accession>A0A0F9V2R8</accession>
<protein>
    <submittedName>
        <fullName evidence="2">Uncharacterized protein</fullName>
    </submittedName>
</protein>
<dbReference type="AlphaFoldDB" id="A0A0F9V2R8"/>
<sequence>MAILEDLFGTMFSGFSTGNVVGMINILLLVLIIGGGLFLFVWTLWKMLKYNSLVVILAKTAQGNVVEGFDRYGIFKDRDGLVYAKLRKRRIRINIPDYEGLIREGKRILLILVKVGEGTYYQVLVPKKFYTVDGKLALPVIDHNALKQAATELVNIQRKVRRADGIMEKYGVHIAILVVVFVLIIGGYILLKKEEQLIQLISQALNVASGLREDAINQAIAT</sequence>
<evidence type="ECO:0000256" key="1">
    <source>
        <dbReference type="SAM" id="Phobius"/>
    </source>
</evidence>
<feature type="transmembrane region" description="Helical" evidence="1">
    <location>
        <begin position="20"/>
        <end position="45"/>
    </location>
</feature>
<keyword evidence="1" id="KW-0812">Transmembrane</keyword>
<organism evidence="2">
    <name type="scientific">marine sediment metagenome</name>
    <dbReference type="NCBI Taxonomy" id="412755"/>
    <lineage>
        <taxon>unclassified sequences</taxon>
        <taxon>metagenomes</taxon>
        <taxon>ecological metagenomes</taxon>
    </lineage>
</organism>
<reference evidence="2" key="1">
    <citation type="journal article" date="2015" name="Nature">
        <title>Complex archaea that bridge the gap between prokaryotes and eukaryotes.</title>
        <authorList>
            <person name="Spang A."/>
            <person name="Saw J.H."/>
            <person name="Jorgensen S.L."/>
            <person name="Zaremba-Niedzwiedzka K."/>
            <person name="Martijn J."/>
            <person name="Lind A.E."/>
            <person name="van Eijk R."/>
            <person name="Schleper C."/>
            <person name="Guy L."/>
            <person name="Ettema T.J."/>
        </authorList>
    </citation>
    <scope>NUCLEOTIDE SEQUENCE</scope>
</reference>
<dbReference type="EMBL" id="LAZR01000703">
    <property type="protein sequence ID" value="KKN60193.1"/>
    <property type="molecule type" value="Genomic_DNA"/>
</dbReference>